<dbReference type="AlphaFoldDB" id="A0A6A6E2M3"/>
<protein>
    <submittedName>
        <fullName evidence="2">Uncharacterized protein</fullName>
    </submittedName>
</protein>
<feature type="region of interest" description="Disordered" evidence="1">
    <location>
        <begin position="1"/>
        <end position="129"/>
    </location>
</feature>
<gene>
    <name evidence="2" type="ORF">K469DRAFT_706831</name>
</gene>
<feature type="compositionally biased region" description="Basic and acidic residues" evidence="1">
    <location>
        <begin position="87"/>
        <end position="112"/>
    </location>
</feature>
<keyword evidence="3" id="KW-1185">Reference proteome</keyword>
<dbReference type="EMBL" id="ML994630">
    <property type="protein sequence ID" value="KAF2186171.1"/>
    <property type="molecule type" value="Genomic_DNA"/>
</dbReference>
<feature type="compositionally biased region" description="Polar residues" evidence="1">
    <location>
        <begin position="1"/>
        <end position="10"/>
    </location>
</feature>
<evidence type="ECO:0000256" key="1">
    <source>
        <dbReference type="SAM" id="MobiDB-lite"/>
    </source>
</evidence>
<accession>A0A6A6E2M3</accession>
<dbReference type="OrthoDB" id="3359339at2759"/>
<evidence type="ECO:0000313" key="2">
    <source>
        <dbReference type="EMBL" id="KAF2186171.1"/>
    </source>
</evidence>
<dbReference type="Proteomes" id="UP000800200">
    <property type="component" value="Unassembled WGS sequence"/>
</dbReference>
<reference evidence="2" key="1">
    <citation type="journal article" date="2020" name="Stud. Mycol.">
        <title>101 Dothideomycetes genomes: a test case for predicting lifestyles and emergence of pathogens.</title>
        <authorList>
            <person name="Haridas S."/>
            <person name="Albert R."/>
            <person name="Binder M."/>
            <person name="Bloem J."/>
            <person name="Labutti K."/>
            <person name="Salamov A."/>
            <person name="Andreopoulos B."/>
            <person name="Baker S."/>
            <person name="Barry K."/>
            <person name="Bills G."/>
            <person name="Bluhm B."/>
            <person name="Cannon C."/>
            <person name="Castanera R."/>
            <person name="Culley D."/>
            <person name="Daum C."/>
            <person name="Ezra D."/>
            <person name="Gonzalez J."/>
            <person name="Henrissat B."/>
            <person name="Kuo A."/>
            <person name="Liang C."/>
            <person name="Lipzen A."/>
            <person name="Lutzoni F."/>
            <person name="Magnuson J."/>
            <person name="Mondo S."/>
            <person name="Nolan M."/>
            <person name="Ohm R."/>
            <person name="Pangilinan J."/>
            <person name="Park H.-J."/>
            <person name="Ramirez L."/>
            <person name="Alfaro M."/>
            <person name="Sun H."/>
            <person name="Tritt A."/>
            <person name="Yoshinaga Y."/>
            <person name="Zwiers L.-H."/>
            <person name="Turgeon B."/>
            <person name="Goodwin S."/>
            <person name="Spatafora J."/>
            <person name="Crous P."/>
            <person name="Grigoriev I."/>
        </authorList>
    </citation>
    <scope>NUCLEOTIDE SEQUENCE</scope>
    <source>
        <strain evidence="2">CBS 207.26</strain>
    </source>
</reference>
<name>A0A6A6E2M3_9PEZI</name>
<sequence>MSREYQNTDPLTIAKEAEQDFNSHPAKSGHDLKPASRYGHGASDSTLESGVDESVRHKFPGGDVIYGSGASGASDNREIPLSEGGDIDPRSGKPYKARDFEAPGGPEDKERIYATANPGNDDVRGNIRQ</sequence>
<proteinExistence type="predicted"/>
<organism evidence="2 3">
    <name type="scientific">Zopfia rhizophila CBS 207.26</name>
    <dbReference type="NCBI Taxonomy" id="1314779"/>
    <lineage>
        <taxon>Eukaryota</taxon>
        <taxon>Fungi</taxon>
        <taxon>Dikarya</taxon>
        <taxon>Ascomycota</taxon>
        <taxon>Pezizomycotina</taxon>
        <taxon>Dothideomycetes</taxon>
        <taxon>Dothideomycetes incertae sedis</taxon>
        <taxon>Zopfiaceae</taxon>
        <taxon>Zopfia</taxon>
    </lineage>
</organism>
<evidence type="ECO:0000313" key="3">
    <source>
        <dbReference type="Proteomes" id="UP000800200"/>
    </source>
</evidence>